<dbReference type="Proteomes" id="UP000254396">
    <property type="component" value="Unassembled WGS sequence"/>
</dbReference>
<accession>A0AAX2KV31</accession>
<reference evidence="1 3" key="1">
    <citation type="submission" date="2018-06" db="EMBL/GenBank/DDBJ databases">
        <authorList>
            <consortium name="Pathogen Informatics"/>
            <person name="Doyle S."/>
        </authorList>
    </citation>
    <scope>NUCLEOTIDE SEQUENCE [LARGE SCALE GENOMIC DNA]</scope>
    <source>
        <strain evidence="1 3">NCTC13379</strain>
    </source>
</reference>
<evidence type="ECO:0000313" key="1">
    <source>
        <dbReference type="EMBL" id="STP69389.1"/>
    </source>
</evidence>
<protein>
    <submittedName>
        <fullName evidence="1">Uncharacterized protein</fullName>
    </submittedName>
</protein>
<organism evidence="1 3">
    <name type="scientific">Enterococcus faecalis</name>
    <name type="common">Streptococcus faecalis</name>
    <dbReference type="NCBI Taxonomy" id="1351"/>
    <lineage>
        <taxon>Bacteria</taxon>
        <taxon>Bacillati</taxon>
        <taxon>Bacillota</taxon>
        <taxon>Bacilli</taxon>
        <taxon>Lactobacillales</taxon>
        <taxon>Enterococcaceae</taxon>
        <taxon>Enterococcus</taxon>
    </lineage>
</organism>
<sequence>MVQPVFVNIVVVFLFSTYQKAEPPYGRLASLSNRGRITFSPIG</sequence>
<dbReference type="EMBL" id="UGIX01000009">
    <property type="protein sequence ID" value="STQ83252.1"/>
    <property type="molecule type" value="Genomic_DNA"/>
</dbReference>
<gene>
    <name evidence="1" type="ORF">NCTC13379_03252</name>
    <name evidence="2" type="ORF">NCTC13379_03700</name>
</gene>
<evidence type="ECO:0000313" key="2">
    <source>
        <dbReference type="EMBL" id="STQ83252.1"/>
    </source>
</evidence>
<name>A0AAX2KV31_ENTFL</name>
<comment type="caution">
    <text evidence="1">The sequence shown here is derived from an EMBL/GenBank/DDBJ whole genome shotgun (WGS) entry which is preliminary data.</text>
</comment>
<proteinExistence type="predicted"/>
<dbReference type="EMBL" id="UGIX01000001">
    <property type="protein sequence ID" value="STP69389.1"/>
    <property type="molecule type" value="Genomic_DNA"/>
</dbReference>
<dbReference type="AlphaFoldDB" id="A0AAX2KV31"/>
<evidence type="ECO:0000313" key="3">
    <source>
        <dbReference type="Proteomes" id="UP000254396"/>
    </source>
</evidence>